<feature type="signal peptide" evidence="11">
    <location>
        <begin position="1"/>
        <end position="20"/>
    </location>
</feature>
<dbReference type="Pfam" id="PF00149">
    <property type="entry name" value="Metallophos"/>
    <property type="match status" value="1"/>
</dbReference>
<evidence type="ECO:0000256" key="3">
    <source>
        <dbReference type="ARBA" id="ARBA00008234"/>
    </source>
</evidence>
<evidence type="ECO:0000256" key="10">
    <source>
        <dbReference type="SAM" id="Phobius"/>
    </source>
</evidence>
<dbReference type="InterPro" id="IPR041805">
    <property type="entry name" value="ASMase/PPN1_MPP"/>
</dbReference>
<organism evidence="14 15">
    <name type="scientific">Larinioides sclopetarius</name>
    <dbReference type="NCBI Taxonomy" id="280406"/>
    <lineage>
        <taxon>Eukaryota</taxon>
        <taxon>Metazoa</taxon>
        <taxon>Ecdysozoa</taxon>
        <taxon>Arthropoda</taxon>
        <taxon>Chelicerata</taxon>
        <taxon>Arachnida</taxon>
        <taxon>Araneae</taxon>
        <taxon>Araneomorphae</taxon>
        <taxon>Entelegynae</taxon>
        <taxon>Araneoidea</taxon>
        <taxon>Araneidae</taxon>
        <taxon>Larinioides</taxon>
    </lineage>
</organism>
<feature type="domain" description="Sphingomyelin phosphodiesterase C-terminal" evidence="13">
    <location>
        <begin position="311"/>
        <end position="452"/>
    </location>
</feature>
<dbReference type="InterPro" id="IPR045473">
    <property type="entry name" value="ASM_C"/>
</dbReference>
<evidence type="ECO:0000256" key="9">
    <source>
        <dbReference type="ARBA" id="ARBA00023180"/>
    </source>
</evidence>
<evidence type="ECO:0008006" key="16">
    <source>
        <dbReference type="Google" id="ProtNLM"/>
    </source>
</evidence>
<dbReference type="AlphaFoldDB" id="A0AAV1ZDW1"/>
<dbReference type="InterPro" id="IPR029052">
    <property type="entry name" value="Metallo-depent_PP-like"/>
</dbReference>
<dbReference type="EMBL" id="CAXIEN010000039">
    <property type="protein sequence ID" value="CAL1269216.1"/>
    <property type="molecule type" value="Genomic_DNA"/>
</dbReference>
<keyword evidence="15" id="KW-1185">Reference proteome</keyword>
<name>A0AAV1ZDW1_9ARAC</name>
<dbReference type="SUPFAM" id="SSF56300">
    <property type="entry name" value="Metallo-dependent phosphatases"/>
    <property type="match status" value="1"/>
</dbReference>
<dbReference type="GO" id="GO:0046872">
    <property type="term" value="F:metal ion binding"/>
    <property type="evidence" value="ECO:0007669"/>
    <property type="project" value="UniProtKB-KW"/>
</dbReference>
<keyword evidence="10" id="KW-0812">Transmembrane</keyword>
<keyword evidence="6 11" id="KW-0732">Signal</keyword>
<evidence type="ECO:0000313" key="15">
    <source>
        <dbReference type="Proteomes" id="UP001497382"/>
    </source>
</evidence>
<evidence type="ECO:0000259" key="13">
    <source>
        <dbReference type="Pfam" id="PF19272"/>
    </source>
</evidence>
<dbReference type="GO" id="GO:0008081">
    <property type="term" value="F:phosphoric diester hydrolase activity"/>
    <property type="evidence" value="ECO:0007669"/>
    <property type="project" value="TreeGrafter"/>
</dbReference>
<evidence type="ECO:0000313" key="14">
    <source>
        <dbReference type="EMBL" id="CAL1269216.1"/>
    </source>
</evidence>
<evidence type="ECO:0000256" key="8">
    <source>
        <dbReference type="ARBA" id="ARBA00022833"/>
    </source>
</evidence>
<dbReference type="InterPro" id="IPR004843">
    <property type="entry name" value="Calcineurin-like_PHP"/>
</dbReference>
<evidence type="ECO:0000256" key="1">
    <source>
        <dbReference type="ARBA" id="ARBA00001947"/>
    </source>
</evidence>
<comment type="cofactor">
    <cofactor evidence="1">
        <name>Zn(2+)</name>
        <dbReference type="ChEBI" id="CHEBI:29105"/>
    </cofactor>
</comment>
<evidence type="ECO:0000256" key="5">
    <source>
        <dbReference type="ARBA" id="ARBA00022723"/>
    </source>
</evidence>
<keyword evidence="4" id="KW-0964">Secreted</keyword>
<dbReference type="PANTHER" id="PTHR10340:SF57">
    <property type="entry name" value="METALLOPHOS DOMAIN-CONTAINING PROTEIN"/>
    <property type="match status" value="1"/>
</dbReference>
<evidence type="ECO:0000256" key="11">
    <source>
        <dbReference type="SAM" id="SignalP"/>
    </source>
</evidence>
<gene>
    <name evidence="14" type="ORF">LARSCL_LOCUS4624</name>
</gene>
<evidence type="ECO:0000256" key="2">
    <source>
        <dbReference type="ARBA" id="ARBA00004613"/>
    </source>
</evidence>
<protein>
    <recommendedName>
        <fullName evidence="16">Acid sphingomyelinase-like phosphodiesterase 3b</fullName>
    </recommendedName>
</protein>
<feature type="domain" description="Calcineurin-like phosphoesterase" evidence="12">
    <location>
        <begin position="26"/>
        <end position="294"/>
    </location>
</feature>
<keyword evidence="8" id="KW-0862">Zinc</keyword>
<evidence type="ECO:0000256" key="4">
    <source>
        <dbReference type="ARBA" id="ARBA00022525"/>
    </source>
</evidence>
<keyword evidence="9" id="KW-0325">Glycoprotein</keyword>
<comment type="subcellular location">
    <subcellularLocation>
        <location evidence="2">Secreted</location>
    </subcellularLocation>
</comment>
<dbReference type="GO" id="GO:0005615">
    <property type="term" value="C:extracellular space"/>
    <property type="evidence" value="ECO:0007669"/>
    <property type="project" value="TreeGrafter"/>
</dbReference>
<dbReference type="Gene3D" id="3.60.21.10">
    <property type="match status" value="1"/>
</dbReference>
<dbReference type="Proteomes" id="UP001497382">
    <property type="component" value="Unassembled WGS sequence"/>
</dbReference>
<keyword evidence="5" id="KW-0479">Metal-binding</keyword>
<keyword evidence="10" id="KW-1133">Transmembrane helix</keyword>
<comment type="similarity">
    <text evidence="3">Belongs to the acid sphingomyelinase family.</text>
</comment>
<accession>A0AAV1ZDW1</accession>
<dbReference type="Pfam" id="PF19272">
    <property type="entry name" value="ASMase_C"/>
    <property type="match status" value="1"/>
</dbReference>
<dbReference type="PANTHER" id="PTHR10340">
    <property type="entry name" value="SPHINGOMYELIN PHOSPHODIESTERASE"/>
    <property type="match status" value="1"/>
</dbReference>
<comment type="caution">
    <text evidence="14">The sequence shown here is derived from an EMBL/GenBank/DDBJ whole genome shotgun (WGS) entry which is preliminary data.</text>
</comment>
<evidence type="ECO:0000256" key="6">
    <source>
        <dbReference type="ARBA" id="ARBA00022729"/>
    </source>
</evidence>
<feature type="transmembrane region" description="Helical" evidence="10">
    <location>
        <begin position="471"/>
        <end position="492"/>
    </location>
</feature>
<proteinExistence type="inferred from homology"/>
<reference evidence="14 15" key="1">
    <citation type="submission" date="2024-04" db="EMBL/GenBank/DDBJ databases">
        <authorList>
            <person name="Rising A."/>
            <person name="Reimegard J."/>
            <person name="Sonavane S."/>
            <person name="Akerstrom W."/>
            <person name="Nylinder S."/>
            <person name="Hedman E."/>
            <person name="Kallberg Y."/>
        </authorList>
    </citation>
    <scope>NUCLEOTIDE SEQUENCE [LARGE SCALE GENOMIC DNA]</scope>
</reference>
<keyword evidence="10" id="KW-0472">Membrane</keyword>
<dbReference type="CDD" id="cd00842">
    <property type="entry name" value="MPP_ASMase"/>
    <property type="match status" value="1"/>
</dbReference>
<sequence length="510" mass="58262">MWTLFIKCLILSSGFWTVWCEEIGYFWHITDTHLDQNYSRTGNVQNLCHEDLNSLQGKASNVSDNGLYGNFLCDSPQYLINATVLSMKYIQSTPDFIIWTGDNLPHTDDLDPSWDITFEAIRNTTLLLTSTFPNVPILPCIGNHDSFPPNILPADNTASNIYKGYLEKGRWKDLINESEWSTFVQGGYYSHLVKPGLRIINLNTILWYEPNTLTEKLTDPGNQFQWLDGILKNSSKSSEKVYIIGHVPPGFYNRAAPGQKCGPTFHLPHLESYLNILHKYSPIISAQLYGHFHMDMFQVYQYNTGVFEGSSLLASSVTPWHSNKNDNVSIPVNPSVRLIHYSRTDARLLEFDQYYLNLTKVNNITKMPEEKTNVYELLYSFAKFYGVPDLSTESLVQVYEILKRNMTVFDSFFTFSTAGERTVDCDSACKLNQICSISCSSSQEYDMCFKSSDYNCSTTPVPPPHTSEYSVIIYVSICFVTVAVILLLFIVIRKFWISSSRSEYSRFTTI</sequence>
<evidence type="ECO:0000256" key="7">
    <source>
        <dbReference type="ARBA" id="ARBA00022801"/>
    </source>
</evidence>
<keyword evidence="7" id="KW-0378">Hydrolase</keyword>
<feature type="chain" id="PRO_5043852983" description="Acid sphingomyelinase-like phosphodiesterase 3b" evidence="11">
    <location>
        <begin position="21"/>
        <end position="510"/>
    </location>
</feature>
<evidence type="ECO:0000259" key="12">
    <source>
        <dbReference type="Pfam" id="PF00149"/>
    </source>
</evidence>